<protein>
    <recommendedName>
        <fullName evidence="4">Polymer-forming cytoskeletal protein</fullName>
    </recommendedName>
</protein>
<evidence type="ECO:0000256" key="1">
    <source>
        <dbReference type="SAM" id="SignalP"/>
    </source>
</evidence>
<keyword evidence="3" id="KW-1185">Reference proteome</keyword>
<sequence>MLKSKSALFISLLFAAQLASAGGVILEKQATPPFDQSLNGTVILECQPDNGSVILEKGIIVQDKLAGAVILENTPDTHDEGGVIIERGGIKLLSGGVILERGIIVQKNQLAGGVILENTSRPDAGVVVHDGKLAGTVIIERGGIIMEDLHLAGGLIIDRHGRANGQSLSA</sequence>
<dbReference type="Proteomes" id="UP001253595">
    <property type="component" value="Unassembled WGS sequence"/>
</dbReference>
<proteinExistence type="predicted"/>
<reference evidence="2 3" key="1">
    <citation type="submission" date="2023-07" db="EMBL/GenBank/DDBJ databases">
        <title>Sorghum-associated microbial communities from plants grown in Nebraska, USA.</title>
        <authorList>
            <person name="Schachtman D."/>
        </authorList>
    </citation>
    <scope>NUCLEOTIDE SEQUENCE [LARGE SCALE GENOMIC DNA]</scope>
    <source>
        <strain evidence="2 3">BE190</strain>
    </source>
</reference>
<feature type="chain" id="PRO_5046195758" description="Polymer-forming cytoskeletal protein" evidence="1">
    <location>
        <begin position="22"/>
        <end position="170"/>
    </location>
</feature>
<organism evidence="2 3">
    <name type="scientific">Cellvibrio fibrivorans</name>
    <dbReference type="NCBI Taxonomy" id="126350"/>
    <lineage>
        <taxon>Bacteria</taxon>
        <taxon>Pseudomonadati</taxon>
        <taxon>Pseudomonadota</taxon>
        <taxon>Gammaproteobacteria</taxon>
        <taxon>Cellvibrionales</taxon>
        <taxon>Cellvibrionaceae</taxon>
        <taxon>Cellvibrio</taxon>
    </lineage>
</organism>
<accession>A0ABU1USR4</accession>
<gene>
    <name evidence="2" type="ORF">J2X05_000224</name>
</gene>
<comment type="caution">
    <text evidence="2">The sequence shown here is derived from an EMBL/GenBank/DDBJ whole genome shotgun (WGS) entry which is preliminary data.</text>
</comment>
<dbReference type="RefSeq" id="WP_310067571.1">
    <property type="nucleotide sequence ID" value="NZ_JAVDVX010000001.1"/>
</dbReference>
<evidence type="ECO:0008006" key="4">
    <source>
        <dbReference type="Google" id="ProtNLM"/>
    </source>
</evidence>
<feature type="signal peptide" evidence="1">
    <location>
        <begin position="1"/>
        <end position="21"/>
    </location>
</feature>
<evidence type="ECO:0000313" key="2">
    <source>
        <dbReference type="EMBL" id="MDR7088221.1"/>
    </source>
</evidence>
<evidence type="ECO:0000313" key="3">
    <source>
        <dbReference type="Proteomes" id="UP001253595"/>
    </source>
</evidence>
<keyword evidence="1" id="KW-0732">Signal</keyword>
<name>A0ABU1USR4_9GAMM</name>
<dbReference type="EMBL" id="JAVDVX010000001">
    <property type="protein sequence ID" value="MDR7088221.1"/>
    <property type="molecule type" value="Genomic_DNA"/>
</dbReference>